<dbReference type="Gene3D" id="3.40.50.1110">
    <property type="entry name" value="SGNH hydrolase"/>
    <property type="match status" value="1"/>
</dbReference>
<keyword evidence="3" id="KW-1185">Reference proteome</keyword>
<name>A0A1H2XMH9_9BACI</name>
<dbReference type="InterPro" id="IPR036514">
    <property type="entry name" value="SGNH_hydro_sf"/>
</dbReference>
<dbReference type="PANTHER" id="PTHR30383">
    <property type="entry name" value="THIOESTERASE 1/PROTEASE 1/LYSOPHOSPHOLIPASE L1"/>
    <property type="match status" value="1"/>
</dbReference>
<dbReference type="InterPro" id="IPR051532">
    <property type="entry name" value="Ester_Hydrolysis_Enzymes"/>
</dbReference>
<evidence type="ECO:0000313" key="3">
    <source>
        <dbReference type="Proteomes" id="UP000199488"/>
    </source>
</evidence>
<evidence type="ECO:0000259" key="1">
    <source>
        <dbReference type="Pfam" id="PF13472"/>
    </source>
</evidence>
<dbReference type="STRING" id="1122204.SAMN05421781_2823"/>
<dbReference type="SUPFAM" id="SSF52266">
    <property type="entry name" value="SGNH hydrolase"/>
    <property type="match status" value="1"/>
</dbReference>
<sequence>MRKRFILLLTAVAAGGFWIMVSSNGPFQGNNERTKIPEEDLSELEEMNIYSFLQHRLDTYHVSTVEVFGSSVAAGTGSDRYSESWAGRLGEKLHGITDDTQHVELNNYGVNGYSSEDMLERGVIDAELSEEADLVIIETGILNDFYRGIPAAQSIDNIHQLLRAVKTKAPDAVVLVMNPNPAITYENTEPEMDAEYQQFADQLTEEFERVEGVLFIDASVPFHEKAENARQMEKYIGDGIHPNSKGYRLWYEHMDAYFEQTPVQQAEDSR</sequence>
<dbReference type="AlphaFoldDB" id="A0A1H2XMH9"/>
<dbReference type="PANTHER" id="PTHR30383:SF5">
    <property type="entry name" value="SGNH HYDROLASE-TYPE ESTERASE DOMAIN-CONTAINING PROTEIN"/>
    <property type="match status" value="1"/>
</dbReference>
<dbReference type="Proteomes" id="UP000199488">
    <property type="component" value="Unassembled WGS sequence"/>
</dbReference>
<proteinExistence type="predicted"/>
<feature type="domain" description="SGNH hydrolase-type esterase" evidence="1">
    <location>
        <begin position="67"/>
        <end position="249"/>
    </location>
</feature>
<dbReference type="CDD" id="cd00229">
    <property type="entry name" value="SGNH_hydrolase"/>
    <property type="match status" value="1"/>
</dbReference>
<dbReference type="RefSeq" id="WP_091616445.1">
    <property type="nucleotide sequence ID" value="NZ_FNNC01000007.1"/>
</dbReference>
<evidence type="ECO:0000313" key="2">
    <source>
        <dbReference type="EMBL" id="SDW93966.1"/>
    </source>
</evidence>
<accession>A0A1H2XMH9</accession>
<dbReference type="Pfam" id="PF13472">
    <property type="entry name" value="Lipase_GDSL_2"/>
    <property type="match status" value="1"/>
</dbReference>
<dbReference type="EMBL" id="FNNC01000007">
    <property type="protein sequence ID" value="SDW93966.1"/>
    <property type="molecule type" value="Genomic_DNA"/>
</dbReference>
<dbReference type="OrthoDB" id="2449793at2"/>
<dbReference type="InterPro" id="IPR013830">
    <property type="entry name" value="SGNH_hydro"/>
</dbReference>
<reference evidence="2 3" key="1">
    <citation type="submission" date="2016-10" db="EMBL/GenBank/DDBJ databases">
        <authorList>
            <person name="de Groot N.N."/>
        </authorList>
    </citation>
    <scope>NUCLEOTIDE SEQUENCE [LARGE SCALE GENOMIC DNA]</scope>
    <source>
        <strain evidence="2 3">DSM 23126</strain>
    </source>
</reference>
<organism evidence="2 3">
    <name type="scientific">Marinococcus luteus</name>
    <dbReference type="NCBI Taxonomy" id="1122204"/>
    <lineage>
        <taxon>Bacteria</taxon>
        <taxon>Bacillati</taxon>
        <taxon>Bacillota</taxon>
        <taxon>Bacilli</taxon>
        <taxon>Bacillales</taxon>
        <taxon>Bacillaceae</taxon>
        <taxon>Marinococcus</taxon>
    </lineage>
</organism>
<gene>
    <name evidence="2" type="ORF">SAMN05421781_2823</name>
</gene>
<protein>
    <submittedName>
        <fullName evidence="2">Lysophospholipase L1</fullName>
    </submittedName>
</protein>
<dbReference type="GO" id="GO:0004622">
    <property type="term" value="F:phosphatidylcholine lysophospholipase activity"/>
    <property type="evidence" value="ECO:0007669"/>
    <property type="project" value="TreeGrafter"/>
</dbReference>